<dbReference type="InterPro" id="IPR007167">
    <property type="entry name" value="Fe-transptr_FeoA-like"/>
</dbReference>
<evidence type="ECO:0000256" key="10">
    <source>
        <dbReference type="ARBA" id="ARBA00023211"/>
    </source>
</evidence>
<comment type="caution">
    <text evidence="13">The sequence shown here is derived from an EMBL/GenBank/DDBJ whole genome shotgun (WGS) entry which is preliminary data.</text>
</comment>
<evidence type="ECO:0000256" key="11">
    <source>
        <dbReference type="ARBA" id="ARBA00032593"/>
    </source>
</evidence>
<dbReference type="GO" id="GO:0005737">
    <property type="term" value="C:cytoplasm"/>
    <property type="evidence" value="ECO:0007669"/>
    <property type="project" value="UniProtKB-SubCell"/>
</dbReference>
<dbReference type="InterPro" id="IPR036390">
    <property type="entry name" value="WH_DNA-bd_sf"/>
</dbReference>
<dbReference type="AlphaFoldDB" id="A0A1U7M796"/>
<evidence type="ECO:0000259" key="12">
    <source>
        <dbReference type="PROSITE" id="PS50944"/>
    </source>
</evidence>
<comment type="subunit">
    <text evidence="3">Homodimer.</text>
</comment>
<keyword evidence="4" id="KW-0963">Cytoplasm</keyword>
<evidence type="ECO:0000256" key="1">
    <source>
        <dbReference type="ARBA" id="ARBA00004496"/>
    </source>
</evidence>
<dbReference type="Gene3D" id="1.10.60.10">
    <property type="entry name" value="Iron dependent repressor, metal binding and dimerisation domain"/>
    <property type="match status" value="1"/>
</dbReference>
<name>A0A1U7M796_TISCR</name>
<evidence type="ECO:0000313" key="14">
    <source>
        <dbReference type="Proteomes" id="UP000186112"/>
    </source>
</evidence>
<dbReference type="PANTHER" id="PTHR33238:SF11">
    <property type="entry name" value="TRANSCRIPTIONAL REGULATOR MNTR"/>
    <property type="match status" value="1"/>
</dbReference>
<dbReference type="GO" id="GO:0046914">
    <property type="term" value="F:transition metal ion binding"/>
    <property type="evidence" value="ECO:0007669"/>
    <property type="project" value="InterPro"/>
</dbReference>
<organism evidence="13 14">
    <name type="scientific">Tissierella creatinophila DSM 6911</name>
    <dbReference type="NCBI Taxonomy" id="1123403"/>
    <lineage>
        <taxon>Bacteria</taxon>
        <taxon>Bacillati</taxon>
        <taxon>Bacillota</taxon>
        <taxon>Tissierellia</taxon>
        <taxon>Tissierellales</taxon>
        <taxon>Tissierellaceae</taxon>
        <taxon>Tissierella</taxon>
    </lineage>
</organism>
<dbReference type="RefSeq" id="WP_075725495.1">
    <property type="nucleotide sequence ID" value="NZ_LTDM01000011.1"/>
</dbReference>
<dbReference type="Pfam" id="PF02742">
    <property type="entry name" value="Fe_dep_repr_C"/>
    <property type="match status" value="1"/>
</dbReference>
<dbReference type="SUPFAM" id="SSF46785">
    <property type="entry name" value="Winged helix' DNA-binding domain"/>
    <property type="match status" value="1"/>
</dbReference>
<proteinExistence type="inferred from homology"/>
<dbReference type="InterPro" id="IPR001367">
    <property type="entry name" value="Fe_dep_repressor"/>
</dbReference>
<dbReference type="PROSITE" id="PS50944">
    <property type="entry name" value="HTH_DTXR"/>
    <property type="match status" value="1"/>
</dbReference>
<dbReference type="PANTHER" id="PTHR33238">
    <property type="entry name" value="IRON (METAL) DEPENDENT REPRESSOR, DTXR FAMILY"/>
    <property type="match status" value="1"/>
</dbReference>
<evidence type="ECO:0000256" key="9">
    <source>
        <dbReference type="ARBA" id="ARBA00023163"/>
    </source>
</evidence>
<evidence type="ECO:0000256" key="7">
    <source>
        <dbReference type="ARBA" id="ARBA00023125"/>
    </source>
</evidence>
<dbReference type="InterPro" id="IPR036421">
    <property type="entry name" value="Fe_dep_repressor_sf"/>
</dbReference>
<dbReference type="InterPro" id="IPR038157">
    <property type="entry name" value="FeoA_core_dom"/>
</dbReference>
<accession>A0A1U7M796</accession>
<dbReference type="SUPFAM" id="SSF47979">
    <property type="entry name" value="Iron-dependent repressor protein, dimerization domain"/>
    <property type="match status" value="1"/>
</dbReference>
<dbReference type="Gene3D" id="2.30.30.90">
    <property type="match status" value="1"/>
</dbReference>
<evidence type="ECO:0000256" key="8">
    <source>
        <dbReference type="ARBA" id="ARBA00023159"/>
    </source>
</evidence>
<evidence type="ECO:0000256" key="5">
    <source>
        <dbReference type="ARBA" id="ARBA00022491"/>
    </source>
</evidence>
<evidence type="ECO:0000256" key="3">
    <source>
        <dbReference type="ARBA" id="ARBA00011738"/>
    </source>
</evidence>
<gene>
    <name evidence="13" type="primary">ideR</name>
    <name evidence="13" type="ORF">TICRE_08620</name>
</gene>
<dbReference type="InterPro" id="IPR022689">
    <property type="entry name" value="Iron_dep_repressor"/>
</dbReference>
<sequence length="209" mass="24003">MTGNREDYIKAIYELGGEKNRIGTKSIAKSLNISPPSVSEMIKKLVEEGYVEYKLYKGVKLTEKGAKEALRIKKRHLLWEVFLVEKLGYSWEDVHEEAEVLEHITSPKLEELLEKYLDYPKVCPHGTPLEDDSYIFNTTSLDSVKLGETAYIKRIVDEKEILKYVKAMDLKIGDNVKILEKDSHETIKIEKNGVIIDIEKNLSKKIFVG</sequence>
<dbReference type="OrthoDB" id="9791355at2"/>
<dbReference type="EMBL" id="LTDM01000011">
    <property type="protein sequence ID" value="OLS03161.1"/>
    <property type="molecule type" value="Genomic_DNA"/>
</dbReference>
<dbReference type="Pfam" id="PF01325">
    <property type="entry name" value="Fe_dep_repress"/>
    <property type="match status" value="1"/>
</dbReference>
<protein>
    <recommendedName>
        <fullName evidence="11">Manganese transport regulator</fullName>
    </recommendedName>
</protein>
<dbReference type="Pfam" id="PF04023">
    <property type="entry name" value="FeoA"/>
    <property type="match status" value="1"/>
</dbReference>
<reference evidence="13 14" key="1">
    <citation type="submission" date="2016-02" db="EMBL/GenBank/DDBJ databases">
        <title>Genome sequence of Tissierella creatinophila DSM 6911.</title>
        <authorList>
            <person name="Poehlein A."/>
            <person name="Daniel R."/>
        </authorList>
    </citation>
    <scope>NUCLEOTIDE SEQUENCE [LARGE SCALE GENOMIC DNA]</scope>
    <source>
        <strain evidence="13 14">DSM 6911</strain>
    </source>
</reference>
<comment type="subcellular location">
    <subcellularLocation>
        <location evidence="1">Cytoplasm</location>
    </subcellularLocation>
</comment>
<dbReference type="SMART" id="SM00899">
    <property type="entry name" value="FeoA"/>
    <property type="match status" value="1"/>
</dbReference>
<keyword evidence="9" id="KW-0804">Transcription</keyword>
<dbReference type="GO" id="GO:0003700">
    <property type="term" value="F:DNA-binding transcription factor activity"/>
    <property type="evidence" value="ECO:0007669"/>
    <property type="project" value="InterPro"/>
</dbReference>
<keyword evidence="5" id="KW-0678">Repressor</keyword>
<dbReference type="Gene3D" id="1.10.10.10">
    <property type="entry name" value="Winged helix-like DNA-binding domain superfamily/Winged helix DNA-binding domain"/>
    <property type="match status" value="1"/>
</dbReference>
<keyword evidence="14" id="KW-1185">Reference proteome</keyword>
<dbReference type="GO" id="GO:0046983">
    <property type="term" value="F:protein dimerization activity"/>
    <property type="evidence" value="ECO:0007669"/>
    <property type="project" value="InterPro"/>
</dbReference>
<keyword evidence="10" id="KW-0464">Manganese</keyword>
<comment type="similarity">
    <text evidence="2">Belongs to the DtxR/MntR family.</text>
</comment>
<keyword evidence="6" id="KW-0805">Transcription regulation</keyword>
<evidence type="ECO:0000313" key="13">
    <source>
        <dbReference type="EMBL" id="OLS03161.1"/>
    </source>
</evidence>
<dbReference type="GO" id="GO:0003677">
    <property type="term" value="F:DNA binding"/>
    <property type="evidence" value="ECO:0007669"/>
    <property type="project" value="UniProtKB-KW"/>
</dbReference>
<evidence type="ECO:0000256" key="4">
    <source>
        <dbReference type="ARBA" id="ARBA00022490"/>
    </source>
</evidence>
<keyword evidence="7" id="KW-0238">DNA-binding</keyword>
<keyword evidence="8" id="KW-0010">Activator</keyword>
<evidence type="ECO:0000256" key="6">
    <source>
        <dbReference type="ARBA" id="ARBA00023015"/>
    </source>
</evidence>
<feature type="domain" description="HTH dtxR-type" evidence="12">
    <location>
        <begin position="1"/>
        <end position="62"/>
    </location>
</feature>
<dbReference type="InterPro" id="IPR022687">
    <property type="entry name" value="HTH_DTXR"/>
</dbReference>
<dbReference type="InterPro" id="IPR050536">
    <property type="entry name" value="DtxR_MntR_Metal-Reg"/>
</dbReference>
<dbReference type="Proteomes" id="UP000186112">
    <property type="component" value="Unassembled WGS sequence"/>
</dbReference>
<dbReference type="InterPro" id="IPR036388">
    <property type="entry name" value="WH-like_DNA-bd_sf"/>
</dbReference>
<evidence type="ECO:0000256" key="2">
    <source>
        <dbReference type="ARBA" id="ARBA00007871"/>
    </source>
</evidence>
<dbReference type="SMART" id="SM00529">
    <property type="entry name" value="HTH_DTXR"/>
    <property type="match status" value="1"/>
</dbReference>